<dbReference type="EMBL" id="MTQA01000043">
    <property type="protein sequence ID" value="PNP84294.1"/>
    <property type="molecule type" value="Genomic_DNA"/>
</dbReference>
<reference evidence="2 3" key="1">
    <citation type="submission" date="2017-06" db="EMBL/GenBank/DDBJ databases">
        <title>Genome of Fusarium nygamai isolate CS10214.</title>
        <authorList>
            <person name="Gardiner D.M."/>
            <person name="Obanor F."/>
            <person name="Kazan K."/>
        </authorList>
    </citation>
    <scope>NUCLEOTIDE SEQUENCE [LARGE SCALE GENOMIC DNA]</scope>
    <source>
        <strain evidence="2 3">CS10214</strain>
    </source>
</reference>
<organism evidence="2 3">
    <name type="scientific">Gibberella nygamai</name>
    <name type="common">Bean root rot disease fungus</name>
    <name type="synonym">Fusarium nygamai</name>
    <dbReference type="NCBI Taxonomy" id="42673"/>
    <lineage>
        <taxon>Eukaryota</taxon>
        <taxon>Fungi</taxon>
        <taxon>Dikarya</taxon>
        <taxon>Ascomycota</taxon>
        <taxon>Pezizomycotina</taxon>
        <taxon>Sordariomycetes</taxon>
        <taxon>Hypocreomycetidae</taxon>
        <taxon>Hypocreales</taxon>
        <taxon>Nectriaceae</taxon>
        <taxon>Fusarium</taxon>
        <taxon>Fusarium fujikuroi species complex</taxon>
    </lineage>
</organism>
<evidence type="ECO:0000256" key="1">
    <source>
        <dbReference type="SAM" id="MobiDB-lite"/>
    </source>
</evidence>
<accession>A0A2K0WPV8</accession>
<dbReference type="Gene3D" id="1.10.287.2610">
    <property type="match status" value="1"/>
</dbReference>
<dbReference type="OrthoDB" id="4664347at2759"/>
<evidence type="ECO:0000313" key="2">
    <source>
        <dbReference type="EMBL" id="PNP84294.1"/>
    </source>
</evidence>
<dbReference type="Proteomes" id="UP000236664">
    <property type="component" value="Unassembled WGS sequence"/>
</dbReference>
<keyword evidence="3" id="KW-1185">Reference proteome</keyword>
<protein>
    <submittedName>
        <fullName evidence="2">Uncharacterized protein</fullName>
    </submittedName>
</protein>
<gene>
    <name evidence="2" type="ORF">FNYG_02367</name>
</gene>
<evidence type="ECO:0000313" key="3">
    <source>
        <dbReference type="Proteomes" id="UP000236664"/>
    </source>
</evidence>
<feature type="compositionally biased region" description="Basic residues" evidence="1">
    <location>
        <begin position="197"/>
        <end position="210"/>
    </location>
</feature>
<proteinExistence type="predicted"/>
<dbReference type="AlphaFoldDB" id="A0A2K0WPV8"/>
<name>A0A2K0WPV8_GIBNY</name>
<sequence length="210" mass="25187">MRSERQQLQENYNKLAKDIGRMSTEKSQIYAQLEHERFQRELGDLVLDQYKDEVIERNKEIEREVFKKELNDLLLEQYRGEIEEQRKSLRENEHQIASCHRQMFAFSSQVSYWRQRVNLGETQICKLTSELEYSKGEMQRQNTMIARLEKERGEAVDECSFFQAEIRKLKATYDELNMRVDALSATDVTETDEPRKIRATKKRRQQHTSQ</sequence>
<feature type="region of interest" description="Disordered" evidence="1">
    <location>
        <begin position="184"/>
        <end position="210"/>
    </location>
</feature>
<comment type="caution">
    <text evidence="2">The sequence shown here is derived from an EMBL/GenBank/DDBJ whole genome shotgun (WGS) entry which is preliminary data.</text>
</comment>